<evidence type="ECO:0000256" key="4">
    <source>
        <dbReference type="ARBA" id="ARBA00022801"/>
    </source>
</evidence>
<accession>A0A9E2KSE1</accession>
<dbReference type="Gene3D" id="3.40.50.1580">
    <property type="entry name" value="Nucleoside phosphorylase domain"/>
    <property type="match status" value="1"/>
</dbReference>
<evidence type="ECO:0000259" key="6">
    <source>
        <dbReference type="Pfam" id="PF01048"/>
    </source>
</evidence>
<evidence type="ECO:0000313" key="8">
    <source>
        <dbReference type="Proteomes" id="UP000823844"/>
    </source>
</evidence>
<keyword evidence="5" id="KW-0486">Methionine biosynthesis</keyword>
<dbReference type="PANTHER" id="PTHR46832:SF1">
    <property type="entry name" value="5'-METHYLTHIOADENOSINE_S-ADENOSYLHOMOCYSTEINE NUCLEOSIDASE"/>
    <property type="match status" value="1"/>
</dbReference>
<evidence type="ECO:0000256" key="5">
    <source>
        <dbReference type="ARBA" id="ARBA00023167"/>
    </source>
</evidence>
<dbReference type="Proteomes" id="UP000823844">
    <property type="component" value="Unassembled WGS sequence"/>
</dbReference>
<dbReference type="GO" id="GO:0019509">
    <property type="term" value="P:L-methionine salvage from methylthioadenosine"/>
    <property type="evidence" value="ECO:0007669"/>
    <property type="project" value="InterPro"/>
</dbReference>
<proteinExistence type="predicted"/>
<dbReference type="PANTHER" id="PTHR46832">
    <property type="entry name" value="5'-METHYLTHIOADENOSINE/S-ADENOSYLHOMOCYSTEINE NUCLEOSIDASE"/>
    <property type="match status" value="1"/>
</dbReference>
<dbReference type="GO" id="GO:0019284">
    <property type="term" value="P:L-methionine salvage from S-adenosylmethionine"/>
    <property type="evidence" value="ECO:0007669"/>
    <property type="project" value="TreeGrafter"/>
</dbReference>
<name>A0A9E2KSE1_9LACO</name>
<evidence type="ECO:0000313" key="7">
    <source>
        <dbReference type="EMBL" id="MBU3828706.1"/>
    </source>
</evidence>
<organism evidence="7 8">
    <name type="scientific">Candidatus Lactobacillus pullistercoris</name>
    <dbReference type="NCBI Taxonomy" id="2838636"/>
    <lineage>
        <taxon>Bacteria</taxon>
        <taxon>Bacillati</taxon>
        <taxon>Bacillota</taxon>
        <taxon>Bacilli</taxon>
        <taxon>Lactobacillales</taxon>
        <taxon>Lactobacillaceae</taxon>
        <taxon>Lactobacillus</taxon>
    </lineage>
</organism>
<dbReference type="GO" id="GO:0009164">
    <property type="term" value="P:nucleoside catabolic process"/>
    <property type="evidence" value="ECO:0007669"/>
    <property type="project" value="InterPro"/>
</dbReference>
<evidence type="ECO:0000256" key="2">
    <source>
        <dbReference type="ARBA" id="ARBA00011974"/>
    </source>
</evidence>
<comment type="pathway">
    <text evidence="1">Amino-acid biosynthesis; L-methionine biosynthesis via salvage pathway; S-methyl-5-thio-alpha-D-ribose 1-phosphate from S-methyl-5'-thioadenosine (hydrolase route): step 1/2.</text>
</comment>
<dbReference type="AlphaFoldDB" id="A0A9E2KSE1"/>
<reference evidence="7" key="2">
    <citation type="submission" date="2021-04" db="EMBL/GenBank/DDBJ databases">
        <authorList>
            <person name="Gilroy R."/>
        </authorList>
    </citation>
    <scope>NUCLEOTIDE SEQUENCE</scope>
    <source>
        <strain evidence="7">F6-686</strain>
    </source>
</reference>
<keyword evidence="4 7" id="KW-0378">Hydrolase</keyword>
<gene>
    <name evidence="7" type="ORF">H9806_06220</name>
</gene>
<evidence type="ECO:0000256" key="3">
    <source>
        <dbReference type="ARBA" id="ARBA00022605"/>
    </source>
</evidence>
<reference evidence="7" key="1">
    <citation type="journal article" date="2021" name="PeerJ">
        <title>Extensive microbial diversity within the chicken gut microbiome revealed by metagenomics and culture.</title>
        <authorList>
            <person name="Gilroy R."/>
            <person name="Ravi A."/>
            <person name="Getino M."/>
            <person name="Pursley I."/>
            <person name="Horton D.L."/>
            <person name="Alikhan N.F."/>
            <person name="Baker D."/>
            <person name="Gharbi K."/>
            <person name="Hall N."/>
            <person name="Watson M."/>
            <person name="Adriaenssens E.M."/>
            <person name="Foster-Nyarko E."/>
            <person name="Jarju S."/>
            <person name="Secka A."/>
            <person name="Antonio M."/>
            <person name="Oren A."/>
            <person name="Chaudhuri R.R."/>
            <person name="La Ragione R."/>
            <person name="Hildebrand F."/>
            <person name="Pallen M.J."/>
        </authorList>
    </citation>
    <scope>NUCLEOTIDE SEQUENCE</scope>
    <source>
        <strain evidence="7">F6-686</strain>
    </source>
</reference>
<dbReference type="GO" id="GO:0008930">
    <property type="term" value="F:methylthioadenosine nucleosidase activity"/>
    <property type="evidence" value="ECO:0007669"/>
    <property type="project" value="InterPro"/>
</dbReference>
<dbReference type="GO" id="GO:0008782">
    <property type="term" value="F:adenosylhomocysteine nucleosidase activity"/>
    <property type="evidence" value="ECO:0007669"/>
    <property type="project" value="UniProtKB-EC"/>
</dbReference>
<protein>
    <recommendedName>
        <fullName evidence="2">adenosylhomocysteine nucleosidase</fullName>
        <ecNumber evidence="2">3.2.2.9</ecNumber>
    </recommendedName>
</protein>
<keyword evidence="7" id="KW-0326">Glycosidase</keyword>
<dbReference type="GO" id="GO:0005829">
    <property type="term" value="C:cytosol"/>
    <property type="evidence" value="ECO:0007669"/>
    <property type="project" value="TreeGrafter"/>
</dbReference>
<dbReference type="InterPro" id="IPR000845">
    <property type="entry name" value="Nucleoside_phosphorylase_d"/>
</dbReference>
<keyword evidence="3" id="KW-0028">Amino-acid biosynthesis</keyword>
<dbReference type="InterPro" id="IPR035994">
    <property type="entry name" value="Nucleoside_phosphorylase_sf"/>
</dbReference>
<dbReference type="EC" id="3.2.2.9" evidence="2"/>
<dbReference type="Pfam" id="PF01048">
    <property type="entry name" value="PNP_UDP_1"/>
    <property type="match status" value="1"/>
</dbReference>
<dbReference type="EMBL" id="JAHLFT010000077">
    <property type="protein sequence ID" value="MBU3828706.1"/>
    <property type="molecule type" value="Genomic_DNA"/>
</dbReference>
<dbReference type="CDD" id="cd09008">
    <property type="entry name" value="MTAN"/>
    <property type="match status" value="1"/>
</dbReference>
<dbReference type="InterPro" id="IPR010049">
    <property type="entry name" value="MTA_SAH_Nsdase"/>
</dbReference>
<feature type="domain" description="Nucleoside phosphorylase" evidence="6">
    <location>
        <begin position="2"/>
        <end position="227"/>
    </location>
</feature>
<dbReference type="NCBIfam" id="NF004079">
    <property type="entry name" value="PRK05584.1"/>
    <property type="match status" value="1"/>
</dbReference>
<dbReference type="SUPFAM" id="SSF53167">
    <property type="entry name" value="Purine and uridine phosphorylases"/>
    <property type="match status" value="1"/>
</dbReference>
<sequence>MKIAIIVPMAEEAEYYRNHFHTENKEMFGSTEFEHFSVNGNDIYLGLSGIGKVQAAMNLASLLSNVDVDVIFMTGSAGALAEDVHQEDLILPSSFMYYDAHNTAAGDYVEGQIPQQPAQFVLDSQQRAAFAKYLKEKNVAFREGLVVTGDSFIASTKQKEEIKQTFPNALACEMEGAAFAQVAYAFNKPLVAMRAISDNGDGSASEDFDVFVKKVGAKAAELITNYVEKMN</sequence>
<dbReference type="NCBIfam" id="TIGR01704">
    <property type="entry name" value="MTA_SAH-Nsdase"/>
    <property type="match status" value="1"/>
</dbReference>
<comment type="caution">
    <text evidence="7">The sequence shown here is derived from an EMBL/GenBank/DDBJ whole genome shotgun (WGS) entry which is preliminary data.</text>
</comment>
<evidence type="ECO:0000256" key="1">
    <source>
        <dbReference type="ARBA" id="ARBA00004945"/>
    </source>
</evidence>